<organism evidence="3 4">
    <name type="scientific">Mikania micrantha</name>
    <name type="common">bitter vine</name>
    <dbReference type="NCBI Taxonomy" id="192012"/>
    <lineage>
        <taxon>Eukaryota</taxon>
        <taxon>Viridiplantae</taxon>
        <taxon>Streptophyta</taxon>
        <taxon>Embryophyta</taxon>
        <taxon>Tracheophyta</taxon>
        <taxon>Spermatophyta</taxon>
        <taxon>Magnoliopsida</taxon>
        <taxon>eudicotyledons</taxon>
        <taxon>Gunneridae</taxon>
        <taxon>Pentapetalae</taxon>
        <taxon>asterids</taxon>
        <taxon>campanulids</taxon>
        <taxon>Asterales</taxon>
        <taxon>Asteraceae</taxon>
        <taxon>Asteroideae</taxon>
        <taxon>Heliantheae alliance</taxon>
        <taxon>Eupatorieae</taxon>
        <taxon>Mikania</taxon>
    </lineage>
</organism>
<dbReference type="OrthoDB" id="773033at2759"/>
<evidence type="ECO:0000259" key="2">
    <source>
        <dbReference type="Pfam" id="PF24626"/>
    </source>
</evidence>
<keyword evidence="4" id="KW-1185">Reference proteome</keyword>
<reference evidence="3 4" key="1">
    <citation type="submission" date="2019-05" db="EMBL/GenBank/DDBJ databases">
        <title>Mikania micrantha, genome provides insights into the molecular mechanism of rapid growth.</title>
        <authorList>
            <person name="Liu B."/>
        </authorList>
    </citation>
    <scope>NUCLEOTIDE SEQUENCE [LARGE SCALE GENOMIC DNA]</scope>
    <source>
        <strain evidence="3">NLD-2019</strain>
        <tissue evidence="3">Leaf</tissue>
    </source>
</reference>
<evidence type="ECO:0000313" key="4">
    <source>
        <dbReference type="Proteomes" id="UP000326396"/>
    </source>
</evidence>
<accession>A0A5N6MK38</accession>
<gene>
    <name evidence="3" type="ORF">E3N88_29924</name>
</gene>
<comment type="caution">
    <text evidence="3">The sequence shown here is derived from an EMBL/GenBank/DDBJ whole genome shotgun (WGS) entry which is preliminary data.</text>
</comment>
<dbReference type="AlphaFoldDB" id="A0A5N6MK38"/>
<name>A0A5N6MK38_9ASTR</name>
<feature type="compositionally biased region" description="Low complexity" evidence="1">
    <location>
        <begin position="187"/>
        <end position="211"/>
    </location>
</feature>
<dbReference type="Pfam" id="PF24626">
    <property type="entry name" value="SH3_Tf2-1"/>
    <property type="match status" value="1"/>
</dbReference>
<sequence>MLKVSPWKGIFRFGKRGKLSPRFVGPFKILERIGSVAYRLELPLELSNIHDVFHVSNLKKCLNDESLIIPLEELQINDKLQFTEEPVEVMDREVKEETVAVAYEEFGIYDYVKNDERGRKPHAKRSSYAPGIAKRSLNQKWDEKRVRRMRPSRKSTRLSPMSLLDRFREAVFRLIMISALSKASNTTTYTSTYDSQSSPMRFSSRSSSKSSPATTHRHRSYHHHLSDSHHTEAVADCIEFIKRSANEDIKGSIASNVTRTQVYNTSAEIVIPLPVM</sequence>
<dbReference type="PANTHER" id="PTHR46148:SF59">
    <property type="entry name" value="NUCLEOTIDYLTRANSFERASE, RIBONUCLEASE H"/>
    <property type="match status" value="1"/>
</dbReference>
<evidence type="ECO:0000313" key="3">
    <source>
        <dbReference type="EMBL" id="KAD3640701.1"/>
    </source>
</evidence>
<proteinExistence type="predicted"/>
<feature type="domain" description="Tf2-1-like SH3-like" evidence="2">
    <location>
        <begin position="1"/>
        <end position="61"/>
    </location>
</feature>
<dbReference type="Proteomes" id="UP000326396">
    <property type="component" value="Linkage Group LG5"/>
</dbReference>
<feature type="region of interest" description="Disordered" evidence="1">
    <location>
        <begin position="187"/>
        <end position="228"/>
    </location>
</feature>
<dbReference type="PANTHER" id="PTHR46148">
    <property type="entry name" value="CHROMO DOMAIN-CONTAINING PROTEIN"/>
    <property type="match status" value="1"/>
</dbReference>
<protein>
    <recommendedName>
        <fullName evidence="2">Tf2-1-like SH3-like domain-containing protein</fullName>
    </recommendedName>
</protein>
<evidence type="ECO:0000256" key="1">
    <source>
        <dbReference type="SAM" id="MobiDB-lite"/>
    </source>
</evidence>
<dbReference type="EMBL" id="SZYD01000015">
    <property type="protein sequence ID" value="KAD3640701.1"/>
    <property type="molecule type" value="Genomic_DNA"/>
</dbReference>
<dbReference type="InterPro" id="IPR056924">
    <property type="entry name" value="SH3_Tf2-1"/>
</dbReference>